<dbReference type="InterPro" id="IPR036291">
    <property type="entry name" value="NAD(P)-bd_dom_sf"/>
</dbReference>
<proteinExistence type="predicted"/>
<dbReference type="InterPro" id="IPR001509">
    <property type="entry name" value="Epimerase_deHydtase"/>
</dbReference>
<keyword evidence="3" id="KW-1185">Reference proteome</keyword>
<evidence type="ECO:0000259" key="1">
    <source>
        <dbReference type="Pfam" id="PF01370"/>
    </source>
</evidence>
<dbReference type="PANTHER" id="PTHR43245:SF13">
    <property type="entry name" value="UDP-D-APIOSE_UDP-D-XYLOSE SYNTHASE 2"/>
    <property type="match status" value="1"/>
</dbReference>
<dbReference type="RefSeq" id="WP_204129610.1">
    <property type="nucleotide sequence ID" value="NZ_JAFDVD010000003.1"/>
</dbReference>
<protein>
    <submittedName>
        <fullName evidence="2">NAD-dependent epimerase/dehydratase family protein</fullName>
    </submittedName>
</protein>
<dbReference type="EMBL" id="JAFDVD010000003">
    <property type="protein sequence ID" value="MBM6399135.1"/>
    <property type="molecule type" value="Genomic_DNA"/>
</dbReference>
<dbReference type="Gene3D" id="3.40.50.720">
    <property type="entry name" value="NAD(P)-binding Rossmann-like Domain"/>
    <property type="match status" value="1"/>
</dbReference>
<dbReference type="SUPFAM" id="SSF51735">
    <property type="entry name" value="NAD(P)-binding Rossmann-fold domains"/>
    <property type="match status" value="1"/>
</dbReference>
<comment type="caution">
    <text evidence="2">The sequence shown here is derived from an EMBL/GenBank/DDBJ whole genome shotgun (WGS) entry which is preliminary data.</text>
</comment>
<organism evidence="2 3">
    <name type="scientific">Phycicoccus sonneratiae</name>
    <dbReference type="NCBI Taxonomy" id="2807628"/>
    <lineage>
        <taxon>Bacteria</taxon>
        <taxon>Bacillati</taxon>
        <taxon>Actinomycetota</taxon>
        <taxon>Actinomycetes</taxon>
        <taxon>Micrococcales</taxon>
        <taxon>Intrasporangiaceae</taxon>
        <taxon>Phycicoccus</taxon>
    </lineage>
</organism>
<gene>
    <name evidence="2" type="ORF">JQN70_01915</name>
</gene>
<evidence type="ECO:0000313" key="2">
    <source>
        <dbReference type="EMBL" id="MBM6399135.1"/>
    </source>
</evidence>
<reference evidence="2" key="1">
    <citation type="submission" date="2021-02" db="EMBL/GenBank/DDBJ databases">
        <title>Phycicoccus sp. MQZ13P-5T, whole genome shotgun sequence.</title>
        <authorList>
            <person name="Tuo L."/>
        </authorList>
    </citation>
    <scope>NUCLEOTIDE SEQUENCE</scope>
    <source>
        <strain evidence="2">MQZ13P-5</strain>
    </source>
</reference>
<accession>A0ABS2CH46</accession>
<dbReference type="Proteomes" id="UP001430172">
    <property type="component" value="Unassembled WGS sequence"/>
</dbReference>
<dbReference type="Pfam" id="PF01370">
    <property type="entry name" value="Epimerase"/>
    <property type="match status" value="1"/>
</dbReference>
<dbReference type="PANTHER" id="PTHR43245">
    <property type="entry name" value="BIFUNCTIONAL POLYMYXIN RESISTANCE PROTEIN ARNA"/>
    <property type="match status" value="1"/>
</dbReference>
<evidence type="ECO:0000313" key="3">
    <source>
        <dbReference type="Proteomes" id="UP001430172"/>
    </source>
</evidence>
<name>A0ABS2CH46_9MICO</name>
<feature type="domain" description="NAD-dependent epimerase/dehydratase" evidence="1">
    <location>
        <begin position="3"/>
        <end position="259"/>
    </location>
</feature>
<dbReference type="InterPro" id="IPR050177">
    <property type="entry name" value="Lipid_A_modif_metabolic_enz"/>
</dbReference>
<sequence length="354" mass="36761">MTVLLTGGAGFIGQHLARRLVGGGHEVAALDLLHPQVHADPDAAVAAFPGPVVVGDVADPAAWNGLPDGVTAVVHLAAETGTGQSMYETERYHRVNVEGTRLAAAFARDRDAALVSMSSRAVYGEGRYECAEHGTVFGGRCCAAAEPVASHEDDPHHPVSVYGETKSLAEATAADEAGAAVPLTVVRPQNVIGPGQALHNPYTGVLAAFLAMLREERPLTVYGDGHQTRDFVHVADLAALLAWAVEHPAAAGSPRVLNSGTGVRTSLLDLADAAIAGSPLPSPGVTHLDVHRAGDIEHACADLARGREAGAPAPTWTARDAIVDFIRWSWDKPGAGAAAWDDALDELARRGLTS</sequence>